<dbReference type="InterPro" id="IPR036514">
    <property type="entry name" value="SGNH_hydro_sf"/>
</dbReference>
<dbReference type="CDD" id="cd00229">
    <property type="entry name" value="SGNH_hydrolase"/>
    <property type="match status" value="1"/>
</dbReference>
<evidence type="ECO:0000313" key="2">
    <source>
        <dbReference type="EMBL" id="CAI5766110.1"/>
    </source>
</evidence>
<dbReference type="AlphaFoldDB" id="A0AA35JUN5"/>
<proteinExistence type="predicted"/>
<feature type="region of interest" description="Disordered" evidence="1">
    <location>
        <begin position="1"/>
        <end position="39"/>
    </location>
</feature>
<feature type="compositionally biased region" description="Pro residues" evidence="1">
    <location>
        <begin position="25"/>
        <end position="35"/>
    </location>
</feature>
<dbReference type="Proteomes" id="UP001178461">
    <property type="component" value="Chromosome 2"/>
</dbReference>
<organism evidence="2 3">
    <name type="scientific">Podarcis lilfordi</name>
    <name type="common">Lilford's wall lizard</name>
    <dbReference type="NCBI Taxonomy" id="74358"/>
    <lineage>
        <taxon>Eukaryota</taxon>
        <taxon>Metazoa</taxon>
        <taxon>Chordata</taxon>
        <taxon>Craniata</taxon>
        <taxon>Vertebrata</taxon>
        <taxon>Euteleostomi</taxon>
        <taxon>Lepidosauria</taxon>
        <taxon>Squamata</taxon>
        <taxon>Bifurcata</taxon>
        <taxon>Unidentata</taxon>
        <taxon>Episquamata</taxon>
        <taxon>Laterata</taxon>
        <taxon>Lacertibaenia</taxon>
        <taxon>Lacertidae</taxon>
        <taxon>Podarcis</taxon>
    </lineage>
</organism>
<protein>
    <recommendedName>
        <fullName evidence="4">SGNH hydrolase-type esterase domain-containing protein</fullName>
    </recommendedName>
</protein>
<keyword evidence="3" id="KW-1185">Reference proteome</keyword>
<gene>
    <name evidence="2" type="ORF">PODLI_1B036895</name>
</gene>
<dbReference type="Gene3D" id="3.40.50.1110">
    <property type="entry name" value="SGNH hydrolase"/>
    <property type="match status" value="1"/>
</dbReference>
<evidence type="ECO:0008006" key="4">
    <source>
        <dbReference type="Google" id="ProtNLM"/>
    </source>
</evidence>
<evidence type="ECO:0000256" key="1">
    <source>
        <dbReference type="SAM" id="MobiDB-lite"/>
    </source>
</evidence>
<dbReference type="EMBL" id="OX395127">
    <property type="protein sequence ID" value="CAI5766110.1"/>
    <property type="molecule type" value="Genomic_DNA"/>
</dbReference>
<feature type="compositionally biased region" description="Low complexity" evidence="1">
    <location>
        <begin position="74"/>
        <end position="84"/>
    </location>
</feature>
<evidence type="ECO:0000313" key="3">
    <source>
        <dbReference type="Proteomes" id="UP001178461"/>
    </source>
</evidence>
<accession>A0AA35JUN5</accession>
<reference evidence="2" key="1">
    <citation type="submission" date="2022-12" db="EMBL/GenBank/DDBJ databases">
        <authorList>
            <person name="Alioto T."/>
            <person name="Alioto T."/>
            <person name="Gomez Garrido J."/>
        </authorList>
    </citation>
    <scope>NUCLEOTIDE SEQUENCE</scope>
</reference>
<feature type="region of interest" description="Disordered" evidence="1">
    <location>
        <begin position="59"/>
        <end position="98"/>
    </location>
</feature>
<name>A0AA35JUN5_9SAUR</name>
<dbReference type="SUPFAM" id="SSF52266">
    <property type="entry name" value="SGNH hydrolase"/>
    <property type="match status" value="1"/>
</dbReference>
<sequence length="315" mass="34127">MEPVKRSSDDSLVVPGTPENKLPRGPNPKDSPPNPSLMKALEAVLIAGRRGLLGPEAMAAAGGTPELNPGGSNGVAPPAVDPPGGLNPIPRLAGGGKKKKAVNEMRTSVITAVQQVMGAGRQQPPPKEIWICGNSVILASKKRAKSLPHGLQLGISVSRAYVYWHGIQAMKWEQLMPLLHEIYHLRSSPSLIIIHIGEDDLLPNDNLSLIISMKNDLGILKRAFPNATIVWSSLLPRRACKMDQNPEQMAKAQKHVNKKMVDFCNEIGVHFLSHNLITSDKANLFLPDVNDLSDAGADLFLADLKKVLRFYQVLG</sequence>